<dbReference type="OrthoDB" id="1011799at2"/>
<proteinExistence type="predicted"/>
<evidence type="ECO:0000313" key="4">
    <source>
        <dbReference type="Proteomes" id="UP000189956"/>
    </source>
</evidence>
<dbReference type="STRING" id="36874.HQ34_09325"/>
<accession>A0A0A2F3I4</accession>
<evidence type="ECO:0000313" key="2">
    <source>
        <dbReference type="EMBL" id="SJZ77144.1"/>
    </source>
</evidence>
<reference evidence="2 4" key="2">
    <citation type="submission" date="2017-02" db="EMBL/GenBank/DDBJ databases">
        <authorList>
            <person name="Peterson S.W."/>
        </authorList>
    </citation>
    <scope>NUCLEOTIDE SEQUENCE [LARGE SCALE GENOMIC DNA]</scope>
    <source>
        <strain evidence="2 4">ATCC 700135</strain>
    </source>
</reference>
<keyword evidence="3" id="KW-1185">Reference proteome</keyword>
<dbReference type="AlphaFoldDB" id="A0A0A2F3I4"/>
<reference evidence="1 3" key="1">
    <citation type="submission" date="2014-08" db="EMBL/GenBank/DDBJ databases">
        <title>Porphyromonas cangingivalis strain:COT-109_OH1386 Genome sequencing.</title>
        <authorList>
            <person name="Wallis C."/>
            <person name="Deusch O."/>
            <person name="O'Flynn C."/>
            <person name="Davis I."/>
            <person name="Jospin G."/>
            <person name="Darling A.E."/>
            <person name="Coil D.A."/>
            <person name="Alexiev A."/>
            <person name="Horsfall A."/>
            <person name="Kirkwood N."/>
            <person name="Harris S."/>
            <person name="Eisen J.A."/>
        </authorList>
    </citation>
    <scope>NUCLEOTIDE SEQUENCE [LARGE SCALE GENOMIC DNA]</scope>
    <source>
        <strain evidence="3">COT-109 OH1386</strain>
        <strain evidence="1">COT-109_OH1386</strain>
    </source>
</reference>
<evidence type="ECO:0008006" key="5">
    <source>
        <dbReference type="Google" id="ProtNLM"/>
    </source>
</evidence>
<protein>
    <recommendedName>
        <fullName evidence="5">Polyketide cyclase / dehydrase and lipid transport</fullName>
    </recommendedName>
</protein>
<dbReference type="Proteomes" id="UP000030125">
    <property type="component" value="Unassembled WGS sequence"/>
</dbReference>
<evidence type="ECO:0000313" key="1">
    <source>
        <dbReference type="EMBL" id="KGN83009.1"/>
    </source>
</evidence>
<organism evidence="1 3">
    <name type="scientific">Porphyromonas cangingivalis</name>
    <dbReference type="NCBI Taxonomy" id="36874"/>
    <lineage>
        <taxon>Bacteria</taxon>
        <taxon>Pseudomonadati</taxon>
        <taxon>Bacteroidota</taxon>
        <taxon>Bacteroidia</taxon>
        <taxon>Bacteroidales</taxon>
        <taxon>Porphyromonadaceae</taxon>
        <taxon>Porphyromonas</taxon>
    </lineage>
</organism>
<dbReference type="RefSeq" id="WP_025839232.1">
    <property type="nucleotide sequence ID" value="NZ_CALTZT010000009.1"/>
</dbReference>
<dbReference type="EMBL" id="JQJD01000003">
    <property type="protein sequence ID" value="KGN83009.1"/>
    <property type="molecule type" value="Genomic_DNA"/>
</dbReference>
<dbReference type="Proteomes" id="UP000189956">
    <property type="component" value="Unassembled WGS sequence"/>
</dbReference>
<sequence length="141" mass="15374">MEVINSRSFTLKKDIQTVFGIASKPSVLSGLLAKVGDKLPLKDVSLSDDSFGFDAPMVGQIKFVRSADSTPNLIRYKAESAAVPLGFLIHMKEAGEHTDMQLSVEADIPSFLKGMVMSKLSPGLEKAADMLEKIDFDRLKL</sequence>
<name>A0A0A2F3I4_PORCN</name>
<evidence type="ECO:0000313" key="3">
    <source>
        <dbReference type="Proteomes" id="UP000030125"/>
    </source>
</evidence>
<dbReference type="EMBL" id="FUWL01000020">
    <property type="protein sequence ID" value="SJZ77144.1"/>
    <property type="molecule type" value="Genomic_DNA"/>
</dbReference>
<gene>
    <name evidence="1" type="ORF">HQ35_00885</name>
    <name evidence="2" type="ORF">SAMN02745205_01867</name>
</gene>